<feature type="transmembrane region" description="Helical" evidence="1">
    <location>
        <begin position="194"/>
        <end position="213"/>
    </location>
</feature>
<sequence length="310" mass="31607">MDAMIRNTLAAVLVVLAVLGGGAAMLGAHAAALVDTPGPLQRILGPLATDPELAQLLPDRLGEELSQRITAQSAVPQLAAGPLQRAVATSVGALLDEPGFGTAWEATIEASRADFTARLEAAGPGAEQVTVRLDIAPLLGSGYNALLASLQGSALGNLLPAEIQGPPVLLDTGWPQADQLTTHTLNSWLTVARGWGWMAAGAVLAAVAGMVLGTRTGRPWLLLAGGGTALVLGAAARAWFTSLGAPGAQTSATELESLVTNRLLESLAGEFGSVTTTLLSCGIAALLLGAGWAWWQTRRPADRQEPDAGA</sequence>
<evidence type="ECO:0000313" key="3">
    <source>
        <dbReference type="Proteomes" id="UP000323856"/>
    </source>
</evidence>
<reference evidence="2 3" key="1">
    <citation type="submission" date="2019-07" db="EMBL/GenBank/DDBJ databases">
        <title>Analysis of the biochemical properties, biological activity and biotechnological potential of siderophores and biosurfactants produced by Antarctic psychrotolerant bacteria.</title>
        <authorList>
            <person name="Styczynski M."/>
            <person name="Krucon T."/>
            <person name="Decewicz P."/>
            <person name="Dziewit L."/>
        </authorList>
    </citation>
    <scope>NUCLEOTIDE SEQUENCE [LARGE SCALE GENOMIC DNA]</scope>
    <source>
        <strain evidence="2 3">ANT_H27</strain>
    </source>
</reference>
<feature type="transmembrane region" description="Helical" evidence="1">
    <location>
        <begin position="220"/>
        <end position="240"/>
    </location>
</feature>
<keyword evidence="1" id="KW-0812">Transmembrane</keyword>
<dbReference type="EMBL" id="VOBL01000005">
    <property type="protein sequence ID" value="KAA0977955.1"/>
    <property type="molecule type" value="Genomic_DNA"/>
</dbReference>
<comment type="caution">
    <text evidence="2">The sequence shown here is derived from an EMBL/GenBank/DDBJ whole genome shotgun (WGS) entry which is preliminary data.</text>
</comment>
<proteinExistence type="predicted"/>
<accession>A0A5B0EID3</accession>
<dbReference type="AlphaFoldDB" id="A0A5B0EID3"/>
<keyword evidence="1" id="KW-1133">Transmembrane helix</keyword>
<name>A0A5B0EID3_9MICC</name>
<dbReference type="RefSeq" id="WP_149619119.1">
    <property type="nucleotide sequence ID" value="NZ_VOBL01000005.1"/>
</dbReference>
<feature type="transmembrane region" description="Helical" evidence="1">
    <location>
        <begin position="271"/>
        <end position="295"/>
    </location>
</feature>
<protein>
    <submittedName>
        <fullName evidence="2">Uncharacterized protein</fullName>
    </submittedName>
</protein>
<gene>
    <name evidence="2" type="ORF">FQ154_06775</name>
</gene>
<keyword evidence="1" id="KW-0472">Membrane</keyword>
<dbReference type="OrthoDB" id="4965312at2"/>
<organism evidence="2 3">
    <name type="scientific">Paeniglutamicibacter gangotriensis</name>
    <dbReference type="NCBI Taxonomy" id="254787"/>
    <lineage>
        <taxon>Bacteria</taxon>
        <taxon>Bacillati</taxon>
        <taxon>Actinomycetota</taxon>
        <taxon>Actinomycetes</taxon>
        <taxon>Micrococcales</taxon>
        <taxon>Micrococcaceae</taxon>
        <taxon>Paeniglutamicibacter</taxon>
    </lineage>
</organism>
<evidence type="ECO:0000313" key="2">
    <source>
        <dbReference type="EMBL" id="KAA0977955.1"/>
    </source>
</evidence>
<evidence type="ECO:0000256" key="1">
    <source>
        <dbReference type="SAM" id="Phobius"/>
    </source>
</evidence>
<dbReference type="Proteomes" id="UP000323856">
    <property type="component" value="Unassembled WGS sequence"/>
</dbReference>